<dbReference type="SUPFAM" id="SSF52799">
    <property type="entry name" value="(Phosphotyrosine protein) phosphatases II"/>
    <property type="match status" value="1"/>
</dbReference>
<keyword evidence="2" id="KW-0732">Signal</keyword>
<proteinExistence type="inferred from homology"/>
<dbReference type="PANTHER" id="PTHR31126:SF1">
    <property type="entry name" value="TYROSINE SPECIFIC PROTEIN PHOSPHATASES DOMAIN-CONTAINING PROTEIN"/>
    <property type="match status" value="1"/>
</dbReference>
<comment type="similarity">
    <text evidence="1">Belongs to the protein-tyrosine phosphatase family.</text>
</comment>
<dbReference type="InterPro" id="IPR016130">
    <property type="entry name" value="Tyr_Pase_AS"/>
</dbReference>
<dbReference type="RefSeq" id="WP_376884275.1">
    <property type="nucleotide sequence ID" value="NZ_JBHUHR010000015.1"/>
</dbReference>
<feature type="domain" description="Tyrosine specific protein phosphatases" evidence="3">
    <location>
        <begin position="138"/>
        <end position="219"/>
    </location>
</feature>
<evidence type="ECO:0000259" key="3">
    <source>
        <dbReference type="PROSITE" id="PS50056"/>
    </source>
</evidence>
<accession>A0ABW4VHZ0</accession>
<dbReference type="PANTHER" id="PTHR31126">
    <property type="entry name" value="TYROSINE-PROTEIN PHOSPHATASE"/>
    <property type="match status" value="1"/>
</dbReference>
<sequence length="270" mass="30093">MKITILAILTSFISIVAFGQKNAEIQSSPNFRELGGLEISPNSKIKDGVIYRSGSFSDLNTEDAKTFEKTGIKTIVDFRSEHEIAKEPDHLPENMEIDWVNAPIGNINPEKMGKFAEVLMSPDFDEAAVEGLMVDVNKGFIDNIADFKPLFDVLLDKEHAILFHCTAGKDRTGLASSLFLHALGADWDTIMEDFLLSNEAVDKLDKKKSNAYGLPQDRIDMLMGVRASYLESAWDTAIKKYGSIDTMLEKELGIGKNEKAKLQKKFLVVR</sequence>
<dbReference type="InterPro" id="IPR000387">
    <property type="entry name" value="Tyr_Pase_dom"/>
</dbReference>
<evidence type="ECO:0000313" key="5">
    <source>
        <dbReference type="Proteomes" id="UP001597361"/>
    </source>
</evidence>
<dbReference type="PROSITE" id="PS00383">
    <property type="entry name" value="TYR_PHOSPHATASE_1"/>
    <property type="match status" value="1"/>
</dbReference>
<dbReference type="Pfam" id="PF13350">
    <property type="entry name" value="Y_phosphatase3"/>
    <property type="match status" value="1"/>
</dbReference>
<organism evidence="4 5">
    <name type="scientific">Belliella marina</name>
    <dbReference type="NCBI Taxonomy" id="1644146"/>
    <lineage>
        <taxon>Bacteria</taxon>
        <taxon>Pseudomonadati</taxon>
        <taxon>Bacteroidota</taxon>
        <taxon>Cytophagia</taxon>
        <taxon>Cytophagales</taxon>
        <taxon>Cyclobacteriaceae</taxon>
        <taxon>Belliella</taxon>
    </lineage>
</organism>
<dbReference type="InterPro" id="IPR029021">
    <property type="entry name" value="Prot-tyrosine_phosphatase-like"/>
</dbReference>
<dbReference type="Proteomes" id="UP001597361">
    <property type="component" value="Unassembled WGS sequence"/>
</dbReference>
<name>A0ABW4VHZ0_9BACT</name>
<evidence type="ECO:0000256" key="1">
    <source>
        <dbReference type="ARBA" id="ARBA00009580"/>
    </source>
</evidence>
<dbReference type="InterPro" id="IPR026893">
    <property type="entry name" value="Tyr/Ser_Pase_IphP-type"/>
</dbReference>
<dbReference type="EMBL" id="JBHUHR010000015">
    <property type="protein sequence ID" value="MFD2034279.1"/>
    <property type="molecule type" value="Genomic_DNA"/>
</dbReference>
<gene>
    <name evidence="4" type="ORF">ACFSKL_05715</name>
</gene>
<comment type="caution">
    <text evidence="4">The sequence shown here is derived from an EMBL/GenBank/DDBJ whole genome shotgun (WGS) entry which is preliminary data.</text>
</comment>
<evidence type="ECO:0000313" key="4">
    <source>
        <dbReference type="EMBL" id="MFD2034279.1"/>
    </source>
</evidence>
<evidence type="ECO:0000256" key="2">
    <source>
        <dbReference type="SAM" id="SignalP"/>
    </source>
</evidence>
<reference evidence="5" key="1">
    <citation type="journal article" date="2019" name="Int. J. Syst. Evol. Microbiol.">
        <title>The Global Catalogue of Microorganisms (GCM) 10K type strain sequencing project: providing services to taxonomists for standard genome sequencing and annotation.</title>
        <authorList>
            <consortium name="The Broad Institute Genomics Platform"/>
            <consortium name="The Broad Institute Genome Sequencing Center for Infectious Disease"/>
            <person name="Wu L."/>
            <person name="Ma J."/>
        </authorList>
    </citation>
    <scope>NUCLEOTIDE SEQUENCE [LARGE SCALE GENOMIC DNA]</scope>
    <source>
        <strain evidence="5">CGMCC 1.15180</strain>
    </source>
</reference>
<dbReference type="Gene3D" id="3.90.190.10">
    <property type="entry name" value="Protein tyrosine phosphatase superfamily"/>
    <property type="match status" value="1"/>
</dbReference>
<feature type="signal peptide" evidence="2">
    <location>
        <begin position="1"/>
        <end position="19"/>
    </location>
</feature>
<dbReference type="PROSITE" id="PS50056">
    <property type="entry name" value="TYR_PHOSPHATASE_2"/>
    <property type="match status" value="1"/>
</dbReference>
<feature type="chain" id="PRO_5046833614" evidence="2">
    <location>
        <begin position="20"/>
        <end position="270"/>
    </location>
</feature>
<keyword evidence="5" id="KW-1185">Reference proteome</keyword>
<protein>
    <submittedName>
        <fullName evidence="4">Tyrosine-protein phosphatase</fullName>
    </submittedName>
</protein>